<comment type="caution">
    <text evidence="3">The sequence shown here is derived from an EMBL/GenBank/DDBJ whole genome shotgun (WGS) entry which is preliminary data.</text>
</comment>
<dbReference type="PANTHER" id="PTHR45735">
    <property type="entry name" value="CLEAVAGE STIMULATION FACTOR SUBUNIT 2"/>
    <property type="match status" value="1"/>
</dbReference>
<dbReference type="Pfam" id="PF00076">
    <property type="entry name" value="RRM_1"/>
    <property type="match status" value="1"/>
</dbReference>
<gene>
    <name evidence="3" type="ORF">DdX_12586</name>
</gene>
<dbReference type="GO" id="GO:0003729">
    <property type="term" value="F:mRNA binding"/>
    <property type="evidence" value="ECO:0007669"/>
    <property type="project" value="TreeGrafter"/>
</dbReference>
<evidence type="ECO:0000313" key="4">
    <source>
        <dbReference type="Proteomes" id="UP001201812"/>
    </source>
</evidence>
<dbReference type="AlphaFoldDB" id="A0AAD4MY08"/>
<dbReference type="PROSITE" id="PS50102">
    <property type="entry name" value="RRM"/>
    <property type="match status" value="1"/>
</dbReference>
<accession>A0AAD4MY08</accession>
<reference evidence="3" key="1">
    <citation type="submission" date="2022-01" db="EMBL/GenBank/DDBJ databases">
        <title>Genome Sequence Resource for Two Populations of Ditylenchus destructor, the Migratory Endoparasitic Phytonematode.</title>
        <authorList>
            <person name="Zhang H."/>
            <person name="Lin R."/>
            <person name="Xie B."/>
        </authorList>
    </citation>
    <scope>NUCLEOTIDE SEQUENCE</scope>
    <source>
        <strain evidence="3">BazhouSP</strain>
    </source>
</reference>
<evidence type="ECO:0000259" key="2">
    <source>
        <dbReference type="PROSITE" id="PS50102"/>
    </source>
</evidence>
<dbReference type="Gene3D" id="3.30.70.330">
    <property type="match status" value="1"/>
</dbReference>
<dbReference type="InterPro" id="IPR012677">
    <property type="entry name" value="Nucleotide-bd_a/b_plait_sf"/>
</dbReference>
<organism evidence="3 4">
    <name type="scientific">Ditylenchus destructor</name>
    <dbReference type="NCBI Taxonomy" id="166010"/>
    <lineage>
        <taxon>Eukaryota</taxon>
        <taxon>Metazoa</taxon>
        <taxon>Ecdysozoa</taxon>
        <taxon>Nematoda</taxon>
        <taxon>Chromadorea</taxon>
        <taxon>Rhabditida</taxon>
        <taxon>Tylenchina</taxon>
        <taxon>Tylenchomorpha</taxon>
        <taxon>Sphaerularioidea</taxon>
        <taxon>Anguinidae</taxon>
        <taxon>Anguininae</taxon>
        <taxon>Ditylenchus</taxon>
    </lineage>
</organism>
<name>A0AAD4MY08_9BILA</name>
<dbReference type="GO" id="GO:0005847">
    <property type="term" value="C:mRNA cleavage and polyadenylation specificity factor complex"/>
    <property type="evidence" value="ECO:0007669"/>
    <property type="project" value="TreeGrafter"/>
</dbReference>
<proteinExistence type="predicted"/>
<dbReference type="InterPro" id="IPR035979">
    <property type="entry name" value="RBD_domain_sf"/>
</dbReference>
<keyword evidence="4" id="KW-1185">Reference proteome</keyword>
<dbReference type="FunFam" id="3.30.70.330:FF:000748">
    <property type="entry name" value="RNA Binding Motif protein homolog"/>
    <property type="match status" value="1"/>
</dbReference>
<protein>
    <submittedName>
        <fullName evidence="3">RNA recognition motif domain-containing protein</fullName>
    </submittedName>
</protein>
<dbReference type="Proteomes" id="UP001201812">
    <property type="component" value="Unassembled WGS sequence"/>
</dbReference>
<feature type="domain" description="RRM" evidence="2">
    <location>
        <begin position="87"/>
        <end position="165"/>
    </location>
</feature>
<evidence type="ECO:0000256" key="1">
    <source>
        <dbReference type="PROSITE-ProRule" id="PRU00176"/>
    </source>
</evidence>
<sequence>MFQKKVMAKDSVGNETMQQVNYNIRGPWNWVTLLPCWMIGLTPSQIPVWFDRSPEFISIFRLFALDFDLNPKCPDKTHQAVTQSTVMVFHVGNIPYNTTEHDLGTFFSTCGAVTNVRLVYDRETRRPKGFGFCEFADAQGAQNAISQMNGADFNGRALRVNSANK</sequence>
<dbReference type="InterPro" id="IPR000504">
    <property type="entry name" value="RRM_dom"/>
</dbReference>
<dbReference type="PANTHER" id="PTHR45735:SF2">
    <property type="entry name" value="CLEAVAGE STIMULATION FACTOR SUBUNIT 2"/>
    <property type="match status" value="1"/>
</dbReference>
<evidence type="ECO:0000313" key="3">
    <source>
        <dbReference type="EMBL" id="KAI1707208.1"/>
    </source>
</evidence>
<dbReference type="SMART" id="SM00360">
    <property type="entry name" value="RRM"/>
    <property type="match status" value="1"/>
</dbReference>
<keyword evidence="1" id="KW-0694">RNA-binding</keyword>
<dbReference type="SUPFAM" id="SSF54928">
    <property type="entry name" value="RNA-binding domain, RBD"/>
    <property type="match status" value="1"/>
</dbReference>
<dbReference type="EMBL" id="JAKKPZ010000042">
    <property type="protein sequence ID" value="KAI1707208.1"/>
    <property type="molecule type" value="Genomic_DNA"/>
</dbReference>